<accession>M4BNA3</accession>
<name>M4BNA3_HYAAE</name>
<protein>
    <submittedName>
        <fullName evidence="1">Uncharacterized protein</fullName>
    </submittedName>
</protein>
<evidence type="ECO:0000313" key="2">
    <source>
        <dbReference type="Proteomes" id="UP000011713"/>
    </source>
</evidence>
<dbReference type="EMBL" id="JH598448">
    <property type="status" value="NOT_ANNOTATED_CDS"/>
    <property type="molecule type" value="Genomic_DNA"/>
</dbReference>
<sequence length="86" mass="9570">MEAISAFAYGVVLATGLIHMVSEGIEKLRKSRSGVRADHARAHAFHRVRELGVLWCSRFDAPRARARPSCPWRTRCPGGVHDFGRA</sequence>
<dbReference type="VEuPathDB" id="FungiDB:HpaG807890"/>
<dbReference type="EnsemblProtists" id="HpaT807890">
    <property type="protein sequence ID" value="HpaP807890"/>
    <property type="gene ID" value="HpaG807890"/>
</dbReference>
<proteinExistence type="predicted"/>
<reference evidence="1" key="2">
    <citation type="submission" date="2015-06" db="UniProtKB">
        <authorList>
            <consortium name="EnsemblProtists"/>
        </authorList>
    </citation>
    <scope>IDENTIFICATION</scope>
    <source>
        <strain evidence="1">Emoy2</strain>
    </source>
</reference>
<reference evidence="2" key="1">
    <citation type="journal article" date="2010" name="Science">
        <title>Signatures of adaptation to obligate biotrophy in the Hyaloperonospora arabidopsidis genome.</title>
        <authorList>
            <person name="Baxter L."/>
            <person name="Tripathy S."/>
            <person name="Ishaque N."/>
            <person name="Boot N."/>
            <person name="Cabral A."/>
            <person name="Kemen E."/>
            <person name="Thines M."/>
            <person name="Ah-Fong A."/>
            <person name="Anderson R."/>
            <person name="Badejoko W."/>
            <person name="Bittner-Eddy P."/>
            <person name="Boore J.L."/>
            <person name="Chibucos M.C."/>
            <person name="Coates M."/>
            <person name="Dehal P."/>
            <person name="Delehaunty K."/>
            <person name="Dong S."/>
            <person name="Downton P."/>
            <person name="Dumas B."/>
            <person name="Fabro G."/>
            <person name="Fronick C."/>
            <person name="Fuerstenberg S.I."/>
            <person name="Fulton L."/>
            <person name="Gaulin E."/>
            <person name="Govers F."/>
            <person name="Hughes L."/>
            <person name="Humphray S."/>
            <person name="Jiang R.H."/>
            <person name="Judelson H."/>
            <person name="Kamoun S."/>
            <person name="Kyung K."/>
            <person name="Meijer H."/>
            <person name="Minx P."/>
            <person name="Morris P."/>
            <person name="Nelson J."/>
            <person name="Phuntumart V."/>
            <person name="Qutob D."/>
            <person name="Rehmany A."/>
            <person name="Rougon-Cardoso A."/>
            <person name="Ryden P."/>
            <person name="Torto-Alalibo T."/>
            <person name="Studholme D."/>
            <person name="Wang Y."/>
            <person name="Win J."/>
            <person name="Wood J."/>
            <person name="Clifton S.W."/>
            <person name="Rogers J."/>
            <person name="Van den Ackerveken G."/>
            <person name="Jones J.D."/>
            <person name="McDowell J.M."/>
            <person name="Beynon J."/>
            <person name="Tyler B.M."/>
        </authorList>
    </citation>
    <scope>NUCLEOTIDE SEQUENCE [LARGE SCALE GENOMIC DNA]</scope>
    <source>
        <strain evidence="2">Emoy2</strain>
    </source>
</reference>
<dbReference type="InParanoid" id="M4BNA3"/>
<dbReference type="HOGENOM" id="CLU_2502751_0_0_1"/>
<dbReference type="AlphaFoldDB" id="M4BNA3"/>
<evidence type="ECO:0000313" key="1">
    <source>
        <dbReference type="EnsemblProtists" id="HpaP807890"/>
    </source>
</evidence>
<keyword evidence="2" id="KW-1185">Reference proteome</keyword>
<dbReference type="Proteomes" id="UP000011713">
    <property type="component" value="Unassembled WGS sequence"/>
</dbReference>
<organism evidence="1 2">
    <name type="scientific">Hyaloperonospora arabidopsidis (strain Emoy2)</name>
    <name type="common">Downy mildew agent</name>
    <name type="synonym">Peronospora arabidopsidis</name>
    <dbReference type="NCBI Taxonomy" id="559515"/>
    <lineage>
        <taxon>Eukaryota</taxon>
        <taxon>Sar</taxon>
        <taxon>Stramenopiles</taxon>
        <taxon>Oomycota</taxon>
        <taxon>Peronosporomycetes</taxon>
        <taxon>Peronosporales</taxon>
        <taxon>Peronosporaceae</taxon>
        <taxon>Hyaloperonospora</taxon>
    </lineage>
</organism>